<comment type="similarity">
    <text evidence="1">Belongs to the methyltransferase superfamily. LaeA methyltransferase family.</text>
</comment>
<sequence length="331" mass="37352">MLTLTPQDGADWDSAYALSMAPTDTTSLKSSIMHYKWEHGRRYHAFGAGLYWYVKEGYLLFWGSRPTNLSPRSVPNDAKQQEAEDLVLYLAPLPENPQKILDLGCGTGIWVIDLADQHPSAEVIGVDISPIQPSYIPPNCRFEIDDINRDWTYPEDAFDLVHARALVGCVPDWAELDRRVLRHLRPGGWLEHVELSVHIRCDDNSLPAGSSLAQWGGLMAQVYRKIGRSAEACEVAMRAAEEAGFACVREHRVKVPIGMWPKHTDLKQWGAWNRAFMLQGLEGFALRGLTTILGWSYEQAQMYLMGVRNDLNDPNIHAYVEMCVVNGQKPF</sequence>
<protein>
    <recommendedName>
        <fullName evidence="4">S-adenosyl-L-methionine-dependent methyltransferase</fullName>
    </recommendedName>
</protein>
<dbReference type="Proteomes" id="UP000319257">
    <property type="component" value="Unassembled WGS sequence"/>
</dbReference>
<dbReference type="EMBL" id="SKBQ01000048">
    <property type="protein sequence ID" value="TPX11523.1"/>
    <property type="molecule type" value="Genomic_DNA"/>
</dbReference>
<comment type="caution">
    <text evidence="2">The sequence shown here is derived from an EMBL/GenBank/DDBJ whole genome shotgun (WGS) entry which is preliminary data.</text>
</comment>
<dbReference type="OrthoDB" id="184880at2759"/>
<gene>
    <name evidence="2" type="ORF">E0L32_007734</name>
</gene>
<name>A0A507AUW8_9PEZI</name>
<evidence type="ECO:0008006" key="4">
    <source>
        <dbReference type="Google" id="ProtNLM"/>
    </source>
</evidence>
<dbReference type="GeneID" id="41975181"/>
<dbReference type="RefSeq" id="XP_030993234.1">
    <property type="nucleotide sequence ID" value="XM_031142511.1"/>
</dbReference>
<dbReference type="Gene3D" id="3.40.50.150">
    <property type="entry name" value="Vaccinia Virus protein VP39"/>
    <property type="match status" value="1"/>
</dbReference>
<dbReference type="CDD" id="cd02440">
    <property type="entry name" value="AdoMet_MTases"/>
    <property type="match status" value="1"/>
</dbReference>
<reference evidence="2 3" key="1">
    <citation type="submission" date="2019-06" db="EMBL/GenBank/DDBJ databases">
        <title>Draft genome sequence of the filamentous fungus Phialemoniopsis curvata isolated from diesel fuel.</title>
        <authorList>
            <person name="Varaljay V.A."/>
            <person name="Lyon W.J."/>
            <person name="Crouch A.L."/>
            <person name="Drake C.E."/>
            <person name="Hollomon J.M."/>
            <person name="Nadeau L.J."/>
            <person name="Nunn H.S."/>
            <person name="Stevenson B.S."/>
            <person name="Bojanowski C.L."/>
            <person name="Crookes-Goodson W.J."/>
        </authorList>
    </citation>
    <scope>NUCLEOTIDE SEQUENCE [LARGE SCALE GENOMIC DNA]</scope>
    <source>
        <strain evidence="2 3">D216</strain>
    </source>
</reference>
<accession>A0A507AUW8</accession>
<proteinExistence type="inferred from homology"/>
<organism evidence="2 3">
    <name type="scientific">Thyridium curvatum</name>
    <dbReference type="NCBI Taxonomy" id="1093900"/>
    <lineage>
        <taxon>Eukaryota</taxon>
        <taxon>Fungi</taxon>
        <taxon>Dikarya</taxon>
        <taxon>Ascomycota</taxon>
        <taxon>Pezizomycotina</taxon>
        <taxon>Sordariomycetes</taxon>
        <taxon>Sordariomycetidae</taxon>
        <taxon>Thyridiales</taxon>
        <taxon>Thyridiaceae</taxon>
        <taxon>Thyridium</taxon>
    </lineage>
</organism>
<dbReference type="GO" id="GO:0008168">
    <property type="term" value="F:methyltransferase activity"/>
    <property type="evidence" value="ECO:0007669"/>
    <property type="project" value="TreeGrafter"/>
</dbReference>
<keyword evidence="3" id="KW-1185">Reference proteome</keyword>
<dbReference type="Pfam" id="PF13489">
    <property type="entry name" value="Methyltransf_23"/>
    <property type="match status" value="1"/>
</dbReference>
<dbReference type="InParanoid" id="A0A507AUW8"/>
<dbReference type="InterPro" id="IPR029063">
    <property type="entry name" value="SAM-dependent_MTases_sf"/>
</dbReference>
<evidence type="ECO:0000313" key="2">
    <source>
        <dbReference type="EMBL" id="TPX11523.1"/>
    </source>
</evidence>
<dbReference type="PANTHER" id="PTHR43591:SF24">
    <property type="entry name" value="2-METHOXY-6-POLYPRENYL-1,4-BENZOQUINOL METHYLASE, MITOCHONDRIAL"/>
    <property type="match status" value="1"/>
</dbReference>
<dbReference type="PANTHER" id="PTHR43591">
    <property type="entry name" value="METHYLTRANSFERASE"/>
    <property type="match status" value="1"/>
</dbReference>
<dbReference type="STRING" id="1093900.A0A507AUW8"/>
<dbReference type="SUPFAM" id="SSF53335">
    <property type="entry name" value="S-adenosyl-L-methionine-dependent methyltransferases"/>
    <property type="match status" value="1"/>
</dbReference>
<evidence type="ECO:0000256" key="1">
    <source>
        <dbReference type="ARBA" id="ARBA00038158"/>
    </source>
</evidence>
<dbReference type="AlphaFoldDB" id="A0A507AUW8"/>
<evidence type="ECO:0000313" key="3">
    <source>
        <dbReference type="Proteomes" id="UP000319257"/>
    </source>
</evidence>